<reference evidence="2" key="1">
    <citation type="submission" date="2020-04" db="EMBL/GenBank/DDBJ databases">
        <authorList>
            <person name="Chiriac C."/>
            <person name="Salcher M."/>
            <person name="Ghai R."/>
            <person name="Kavagutti S V."/>
        </authorList>
    </citation>
    <scope>NUCLEOTIDE SEQUENCE</scope>
</reference>
<evidence type="ECO:0000313" key="2">
    <source>
        <dbReference type="EMBL" id="CAB4125389.1"/>
    </source>
</evidence>
<feature type="transmembrane region" description="Helical" evidence="1">
    <location>
        <begin position="55"/>
        <end position="72"/>
    </location>
</feature>
<organism evidence="2">
    <name type="scientific">uncultured Caudovirales phage</name>
    <dbReference type="NCBI Taxonomy" id="2100421"/>
    <lineage>
        <taxon>Viruses</taxon>
        <taxon>Duplodnaviria</taxon>
        <taxon>Heunggongvirae</taxon>
        <taxon>Uroviricota</taxon>
        <taxon>Caudoviricetes</taxon>
        <taxon>Peduoviridae</taxon>
        <taxon>Maltschvirus</taxon>
        <taxon>Maltschvirus maltsch</taxon>
    </lineage>
</organism>
<protein>
    <submittedName>
        <fullName evidence="2">Uncharacterized protein</fullName>
    </submittedName>
</protein>
<name>A0A6J5KZL8_9CAUD</name>
<keyword evidence="1" id="KW-0472">Membrane</keyword>
<gene>
    <name evidence="2" type="ORF">UFOVP54_127</name>
</gene>
<evidence type="ECO:0000256" key="1">
    <source>
        <dbReference type="SAM" id="Phobius"/>
    </source>
</evidence>
<feature type="transmembrane region" description="Helical" evidence="1">
    <location>
        <begin position="20"/>
        <end position="43"/>
    </location>
</feature>
<keyword evidence="1" id="KW-1133">Transmembrane helix</keyword>
<accession>A0A6J5KZL8</accession>
<proteinExistence type="predicted"/>
<keyword evidence="1" id="KW-0812">Transmembrane</keyword>
<dbReference type="EMBL" id="LR796188">
    <property type="protein sequence ID" value="CAB4125389.1"/>
    <property type="molecule type" value="Genomic_DNA"/>
</dbReference>
<sequence>MNYTSLFYWLTVADNAKSMFMVGIIIFTAIAVISTLANLIMRGNQDEDADVARKWMKWSYPFMFLFWSLFIFTPSKKDALLIVAGGQTMNFLTTDKSAKQIPHELSSFIVTELKNMATEAKVDLNIKDQKAKILEEAKNMSAKELMDRIKVDTTFAKIVLEK</sequence>